<evidence type="ECO:0000313" key="2">
    <source>
        <dbReference type="EMBL" id="GBP89648.1"/>
    </source>
</evidence>
<proteinExistence type="predicted"/>
<comment type="caution">
    <text evidence="2">The sequence shown here is derived from an EMBL/GenBank/DDBJ whole genome shotgun (WGS) entry which is preliminary data.</text>
</comment>
<accession>A0A4C1ZPJ6</accession>
<evidence type="ECO:0000313" key="3">
    <source>
        <dbReference type="Proteomes" id="UP000299102"/>
    </source>
</evidence>
<evidence type="ECO:0000256" key="1">
    <source>
        <dbReference type="SAM" id="MobiDB-lite"/>
    </source>
</evidence>
<organism evidence="2 3">
    <name type="scientific">Eumeta variegata</name>
    <name type="common">Bagworm moth</name>
    <name type="synonym">Eumeta japonica</name>
    <dbReference type="NCBI Taxonomy" id="151549"/>
    <lineage>
        <taxon>Eukaryota</taxon>
        <taxon>Metazoa</taxon>
        <taxon>Ecdysozoa</taxon>
        <taxon>Arthropoda</taxon>
        <taxon>Hexapoda</taxon>
        <taxon>Insecta</taxon>
        <taxon>Pterygota</taxon>
        <taxon>Neoptera</taxon>
        <taxon>Endopterygota</taxon>
        <taxon>Lepidoptera</taxon>
        <taxon>Glossata</taxon>
        <taxon>Ditrysia</taxon>
        <taxon>Tineoidea</taxon>
        <taxon>Psychidae</taxon>
        <taxon>Oiketicinae</taxon>
        <taxon>Eumeta</taxon>
    </lineage>
</organism>
<name>A0A4C1ZPJ6_EUMVA</name>
<dbReference type="AlphaFoldDB" id="A0A4C1ZPJ6"/>
<gene>
    <name evidence="2" type="ORF">EVAR_100320_1</name>
</gene>
<sequence length="108" mass="11971">MDVSYTSDVACPSPHQFYDSMSVSLLRFSSFQVSFLRETSSIAFTIFGISSVKKERERDICLQRGGNRRVYARAQALAPRGVKARVGASTESGDKSLRSCPNPRSEKT</sequence>
<feature type="region of interest" description="Disordered" evidence="1">
    <location>
        <begin position="83"/>
        <end position="108"/>
    </location>
</feature>
<protein>
    <submittedName>
        <fullName evidence="2">Uncharacterized protein</fullName>
    </submittedName>
</protein>
<dbReference type="EMBL" id="BGZK01002016">
    <property type="protein sequence ID" value="GBP89648.1"/>
    <property type="molecule type" value="Genomic_DNA"/>
</dbReference>
<dbReference type="Proteomes" id="UP000299102">
    <property type="component" value="Unassembled WGS sequence"/>
</dbReference>
<reference evidence="2 3" key="1">
    <citation type="journal article" date="2019" name="Commun. Biol.">
        <title>The bagworm genome reveals a unique fibroin gene that provides high tensile strength.</title>
        <authorList>
            <person name="Kono N."/>
            <person name="Nakamura H."/>
            <person name="Ohtoshi R."/>
            <person name="Tomita M."/>
            <person name="Numata K."/>
            <person name="Arakawa K."/>
        </authorList>
    </citation>
    <scope>NUCLEOTIDE SEQUENCE [LARGE SCALE GENOMIC DNA]</scope>
</reference>
<keyword evidence="3" id="KW-1185">Reference proteome</keyword>